<dbReference type="AlphaFoldDB" id="A0A4V2ER81"/>
<dbReference type="InterPro" id="IPR016040">
    <property type="entry name" value="NAD(P)-bd_dom"/>
</dbReference>
<dbReference type="Pfam" id="PF13460">
    <property type="entry name" value="NAD_binding_10"/>
    <property type="match status" value="1"/>
</dbReference>
<evidence type="ECO:0000313" key="3">
    <source>
        <dbReference type="Proteomes" id="UP000294257"/>
    </source>
</evidence>
<dbReference type="PANTHER" id="PTHR43162">
    <property type="match status" value="1"/>
</dbReference>
<dbReference type="Gene3D" id="3.90.25.10">
    <property type="entry name" value="UDP-galactose 4-epimerase, domain 1"/>
    <property type="match status" value="1"/>
</dbReference>
<protein>
    <submittedName>
        <fullName evidence="2">Uncharacterized protein YbjT (DUF2867 family)</fullName>
    </submittedName>
</protein>
<proteinExistence type="predicted"/>
<comment type="caution">
    <text evidence="2">The sequence shown here is derived from an EMBL/GenBank/DDBJ whole genome shotgun (WGS) entry which is preliminary data.</text>
</comment>
<dbReference type="InterPro" id="IPR036291">
    <property type="entry name" value="NAD(P)-bd_dom_sf"/>
</dbReference>
<dbReference type="Gene3D" id="3.40.50.720">
    <property type="entry name" value="NAD(P)-binding Rossmann-like Domain"/>
    <property type="match status" value="1"/>
</dbReference>
<dbReference type="RefSeq" id="WP_130348835.1">
    <property type="nucleotide sequence ID" value="NZ_SGWQ01000020.1"/>
</dbReference>
<accession>A0A4V2ER81</accession>
<dbReference type="OrthoDB" id="3250520at2"/>
<reference evidence="2 3" key="1">
    <citation type="submission" date="2019-02" db="EMBL/GenBank/DDBJ databases">
        <title>Genomic Encyclopedia of Type Strains, Phase IV (KMG-IV): sequencing the most valuable type-strain genomes for metagenomic binning, comparative biology and taxonomic classification.</title>
        <authorList>
            <person name="Goeker M."/>
        </authorList>
    </citation>
    <scope>NUCLEOTIDE SEQUENCE [LARGE SCALE GENOMIC DNA]</scope>
    <source>
        <strain evidence="2 3">DSM 101727</strain>
    </source>
</reference>
<evidence type="ECO:0000259" key="1">
    <source>
        <dbReference type="Pfam" id="PF13460"/>
    </source>
</evidence>
<evidence type="ECO:0000313" key="2">
    <source>
        <dbReference type="EMBL" id="RZS29531.1"/>
    </source>
</evidence>
<gene>
    <name evidence="2" type="ORF">EV193_12016</name>
</gene>
<dbReference type="PANTHER" id="PTHR43162:SF1">
    <property type="entry name" value="PRESTALK A DIFFERENTIATION PROTEIN A"/>
    <property type="match status" value="1"/>
</dbReference>
<dbReference type="InterPro" id="IPR051604">
    <property type="entry name" value="Ergot_Alk_Oxidoreductase"/>
</dbReference>
<organism evidence="2 3">
    <name type="scientific">Herbihabitans rhizosphaerae</name>
    <dbReference type="NCBI Taxonomy" id="1872711"/>
    <lineage>
        <taxon>Bacteria</taxon>
        <taxon>Bacillati</taxon>
        <taxon>Actinomycetota</taxon>
        <taxon>Actinomycetes</taxon>
        <taxon>Pseudonocardiales</taxon>
        <taxon>Pseudonocardiaceae</taxon>
        <taxon>Herbihabitans</taxon>
    </lineage>
</organism>
<feature type="domain" description="NAD(P)-binding" evidence="1">
    <location>
        <begin position="9"/>
        <end position="134"/>
    </location>
</feature>
<keyword evidence="3" id="KW-1185">Reference proteome</keyword>
<sequence length="278" mass="30027">MTTQHLVIGGTGKTGRRVVDRLRERSLAVRVGSRSGEPPFDWQDQSSWDAVLSDVDRVYLTYHPDVAIPGTSQVIQAFSDAAAAAGVRRIVMLSGRGEEEARVCEDVVRSSGLEWTVLRSSWMNQNFDEGYLLPGVLDGVLALPAPNTPEPFTDADDIADVAVQAMITDDHVGRTYELTGPRMLTFTEVAAELSAAAGRPIEFTRIPTEALTGALAEAGEPAEVVWLIGYLFDTVLDGRNASVSDDIERVLGRKATDFSAYARAAAATGVWSPQRSES</sequence>
<name>A0A4V2ER81_9PSEU</name>
<dbReference type="EMBL" id="SGWQ01000020">
    <property type="protein sequence ID" value="RZS29531.1"/>
    <property type="molecule type" value="Genomic_DNA"/>
</dbReference>
<dbReference type="SUPFAM" id="SSF51735">
    <property type="entry name" value="NAD(P)-binding Rossmann-fold domains"/>
    <property type="match status" value="1"/>
</dbReference>
<dbReference type="Proteomes" id="UP000294257">
    <property type="component" value="Unassembled WGS sequence"/>
</dbReference>